<feature type="transmembrane region" description="Helical" evidence="2">
    <location>
        <begin position="151"/>
        <end position="171"/>
    </location>
</feature>
<gene>
    <name evidence="3" type="ORF">X797_011494</name>
</gene>
<feature type="transmembrane region" description="Helical" evidence="2">
    <location>
        <begin position="102"/>
        <end position="120"/>
    </location>
</feature>
<keyword evidence="2" id="KW-0472">Membrane</keyword>
<evidence type="ECO:0000256" key="1">
    <source>
        <dbReference type="SAM" id="MobiDB-lite"/>
    </source>
</evidence>
<dbReference type="PANTHER" id="PTHR42029">
    <property type="entry name" value="AN04G07800"/>
    <property type="match status" value="1"/>
</dbReference>
<dbReference type="eggNOG" id="ENOG502SMEG">
    <property type="taxonomic scope" value="Eukaryota"/>
</dbReference>
<keyword evidence="2" id="KW-1133">Transmembrane helix</keyword>
<dbReference type="PANTHER" id="PTHR42029:SF3">
    <property type="entry name" value="AN04G07800"/>
    <property type="match status" value="1"/>
</dbReference>
<dbReference type="HOGENOM" id="CLU_033830_1_0_1"/>
<protein>
    <submittedName>
        <fullName evidence="3">Uncharacterized protein</fullName>
    </submittedName>
</protein>
<feature type="region of interest" description="Disordered" evidence="1">
    <location>
        <begin position="254"/>
        <end position="280"/>
    </location>
</feature>
<accession>A0A014QRP5</accession>
<keyword evidence="2" id="KW-0812">Transmembrane</keyword>
<dbReference type="EMBL" id="JELW01000081">
    <property type="protein sequence ID" value="EXU95432.1"/>
    <property type="molecule type" value="Genomic_DNA"/>
</dbReference>
<organism evidence="3 4">
    <name type="scientific">Metarhizium robertsii</name>
    <dbReference type="NCBI Taxonomy" id="568076"/>
    <lineage>
        <taxon>Eukaryota</taxon>
        <taxon>Fungi</taxon>
        <taxon>Dikarya</taxon>
        <taxon>Ascomycota</taxon>
        <taxon>Pezizomycotina</taxon>
        <taxon>Sordariomycetes</taxon>
        <taxon>Hypocreomycetidae</taxon>
        <taxon>Hypocreales</taxon>
        <taxon>Clavicipitaceae</taxon>
        <taxon>Metarhizium</taxon>
    </lineage>
</organism>
<feature type="transmembrane region" description="Helical" evidence="2">
    <location>
        <begin position="20"/>
        <end position="40"/>
    </location>
</feature>
<name>A0A014QRP5_9HYPO</name>
<reference evidence="3 4" key="1">
    <citation type="submission" date="2014-02" db="EMBL/GenBank/DDBJ databases">
        <title>The genome sequence of the entomopathogenic fungus Metarhizium robertsii ARSEF 2575.</title>
        <authorList>
            <person name="Giuliano Garisto Donzelli B."/>
            <person name="Roe B.A."/>
            <person name="Macmil S.L."/>
            <person name="Krasnoff S.B."/>
            <person name="Gibson D.M."/>
        </authorList>
    </citation>
    <scope>NUCLEOTIDE SEQUENCE [LARGE SCALE GENOMIC DNA]</scope>
    <source>
        <strain evidence="3 4">ARSEF 2575</strain>
    </source>
</reference>
<sequence length="336" mass="37864">MAPAPTRSNMSLNVAIVETWAQGFNVGGIIILILFVFCNYSRGRILHKLILCQASAQINAAKPLQQATNGRYVSITATTLYISYTLHNIIAWLKIKSFLPRWGSRFFIISLLLVQPYWVLETWANFEYNNQLGSNMFTVTRLFEALARDPWWVFTTIKLILIINKCYDFTICGLIRISPRFGVMLLCLGLAILFLIADIVMTGLITTQGGKNPFWRLALVFKCAADTIFLDDFKTVLDHIAESAFQRRGFSGAKHDSRSMSYYSPHQTRNTTLQGSCSERTPHVPGMEISAVHGRDTLGPAGRHASAAPRIEFNHIEFGSESQRKKQCIIHTELPV</sequence>
<comment type="caution">
    <text evidence="3">The sequence shown here is derived from an EMBL/GenBank/DDBJ whole genome shotgun (WGS) entry which is preliminary data.</text>
</comment>
<evidence type="ECO:0000313" key="3">
    <source>
        <dbReference type="EMBL" id="EXU95432.1"/>
    </source>
</evidence>
<proteinExistence type="predicted"/>
<dbReference type="Proteomes" id="UP000030151">
    <property type="component" value="Unassembled WGS sequence"/>
</dbReference>
<dbReference type="AlphaFoldDB" id="A0A014QRP5"/>
<evidence type="ECO:0000313" key="4">
    <source>
        <dbReference type="Proteomes" id="UP000030151"/>
    </source>
</evidence>
<feature type="compositionally biased region" description="Polar residues" evidence="1">
    <location>
        <begin position="259"/>
        <end position="279"/>
    </location>
</feature>
<dbReference type="OrthoDB" id="8300194at2759"/>
<evidence type="ECO:0000256" key="2">
    <source>
        <dbReference type="SAM" id="Phobius"/>
    </source>
</evidence>
<feature type="transmembrane region" description="Helical" evidence="2">
    <location>
        <begin position="183"/>
        <end position="205"/>
    </location>
</feature>